<protein>
    <submittedName>
        <fullName evidence="1">Uncharacterized protein</fullName>
    </submittedName>
</protein>
<sequence>MNPNAPLPPAREPGATRPVVTYTPAKSADGQVAAPVPTHFDLDDVIDIAARVAARLKALPTCRSGCPADHAPTVTCTYQGPATPPIRMVS</sequence>
<dbReference type="AlphaFoldDB" id="A0A1K1LS37"/>
<dbReference type="RefSeq" id="WP_143168443.1">
    <property type="nucleotide sequence ID" value="NZ_FPJG01000002.1"/>
</dbReference>
<dbReference type="STRING" id="546364.SAMN04489730_0180"/>
<evidence type="ECO:0000313" key="1">
    <source>
        <dbReference type="EMBL" id="SFW13682.1"/>
    </source>
</evidence>
<gene>
    <name evidence="1" type="ORF">SAMN04489730_0180</name>
</gene>
<reference evidence="2" key="1">
    <citation type="submission" date="2016-11" db="EMBL/GenBank/DDBJ databases">
        <authorList>
            <person name="Varghese N."/>
            <person name="Submissions S."/>
        </authorList>
    </citation>
    <scope>NUCLEOTIDE SEQUENCE [LARGE SCALE GENOMIC DNA]</scope>
    <source>
        <strain evidence="2">DSM 44671</strain>
    </source>
</reference>
<proteinExistence type="predicted"/>
<evidence type="ECO:0000313" key="2">
    <source>
        <dbReference type="Proteomes" id="UP000182740"/>
    </source>
</evidence>
<accession>A0A1K1LS37</accession>
<organism evidence="1 2">
    <name type="scientific">Amycolatopsis australiensis</name>
    <dbReference type="NCBI Taxonomy" id="546364"/>
    <lineage>
        <taxon>Bacteria</taxon>
        <taxon>Bacillati</taxon>
        <taxon>Actinomycetota</taxon>
        <taxon>Actinomycetes</taxon>
        <taxon>Pseudonocardiales</taxon>
        <taxon>Pseudonocardiaceae</taxon>
        <taxon>Amycolatopsis</taxon>
    </lineage>
</organism>
<keyword evidence="2" id="KW-1185">Reference proteome</keyword>
<dbReference type="Proteomes" id="UP000182740">
    <property type="component" value="Unassembled WGS sequence"/>
</dbReference>
<name>A0A1K1LS37_9PSEU</name>
<dbReference type="EMBL" id="FPJG01000002">
    <property type="protein sequence ID" value="SFW13682.1"/>
    <property type="molecule type" value="Genomic_DNA"/>
</dbReference>